<organism evidence="2 3">
    <name type="scientific">Mycena chlorophos</name>
    <name type="common">Agaric fungus</name>
    <name type="synonym">Agaricus chlorophos</name>
    <dbReference type="NCBI Taxonomy" id="658473"/>
    <lineage>
        <taxon>Eukaryota</taxon>
        <taxon>Fungi</taxon>
        <taxon>Dikarya</taxon>
        <taxon>Basidiomycota</taxon>
        <taxon>Agaricomycotina</taxon>
        <taxon>Agaricomycetes</taxon>
        <taxon>Agaricomycetidae</taxon>
        <taxon>Agaricales</taxon>
        <taxon>Marasmiineae</taxon>
        <taxon>Mycenaceae</taxon>
        <taxon>Mycena</taxon>
    </lineage>
</organism>
<feature type="region of interest" description="Disordered" evidence="1">
    <location>
        <begin position="1"/>
        <end position="24"/>
    </location>
</feature>
<name>A0A8H6T514_MYCCL</name>
<sequence>MSTPWTLFDRRRAPRSEEPRSPLLTQGSHKELFTALDSVREWFSRDHDTLITIGRLVLGDTSPSARQLAAGLQFAEYLRAHITTFAPLPADTSAETLWPDDAETPWFARPTETRKSLIRIRLSSVLLDLYDQFREEGASGTQGSHYFARKNILIFMFARIMAHELGHVAVAIFHQKPRVRSIEAGPGRELESCMGGECAMHYADELQAANITGCRIHTKPGVVRFIGLEHATFLCQLASVDWYDAFNEFAVLPREAHAVSFGNDKVFRGAETEGVVVEIEEYSEVPISNLSEWGIWPEICGTGRGLTTMSPAPPLPDEIISLIISPVLKISDESFMNLSPDSPFATFAQSTSALLVVCKAWLRVATPLLYGVVVIRSKAQAAALQVALKSNPELGQLIKKLRVEGGFGAPMRHVLRAAPNVQDLLLFMALWSDDSALGICDGLDSIDPSRLILHDTHGVGPNKNNMQLSRKIASCLTCWKNLKTLILPYAIGNNPPRPSDERFSTILKGVSAAGALEEITVKPPFNSQDAENIKFLEGLAEAPCLKRINVQDWMTLYYASLLDLIHAHEKLRDMVVVTQPSWWNPQRSKHPKPGRTDPNFVPLASASRAVQDAIWDRVLYFAVAEKVDQLLATEIYRPDNELRSRRAQIEDFDPDEDYSPCAFTDWLLISKQLQSLAIPHLYRNVPLFMPGSVKRLLHALQHRPELASHIRTLTVFPEAISDEPISLMIFDSDDESNDSYPPVRAEDLQQFASLLALLTNLTHVIGNEAAFVVYPPDGGYDAPRISWECFAAVSAASGATLRHFGTYQLTPPAQIQNPNILQSFRALRSLEWSSDTEFLETTDADWRADTFASLECLCVVKYHPSFLSLLASAKLPSLRRVYFLLRTHASALAARRQFLAQHHGKLTELRLHVDDLDSSNVLDECPDLQWLIGREATAGISQMLASINPSSLPALREVRLWRLAWPITERDIKKTVLIPRVEALLKENPNVVVKDADGAQWRPRLKRK</sequence>
<dbReference type="AlphaFoldDB" id="A0A8H6T514"/>
<reference evidence="2" key="1">
    <citation type="submission" date="2020-05" db="EMBL/GenBank/DDBJ databases">
        <title>Mycena genomes resolve the evolution of fungal bioluminescence.</title>
        <authorList>
            <person name="Tsai I.J."/>
        </authorList>
    </citation>
    <scope>NUCLEOTIDE SEQUENCE</scope>
    <source>
        <strain evidence="2">110903Hualien_Pintung</strain>
    </source>
</reference>
<gene>
    <name evidence="2" type="ORF">HMN09_00579600</name>
</gene>
<accession>A0A8H6T514</accession>
<protein>
    <submittedName>
        <fullName evidence="2">Uncharacterized protein</fullName>
    </submittedName>
</protein>
<evidence type="ECO:0000313" key="3">
    <source>
        <dbReference type="Proteomes" id="UP000613580"/>
    </source>
</evidence>
<keyword evidence="3" id="KW-1185">Reference proteome</keyword>
<dbReference type="Proteomes" id="UP000613580">
    <property type="component" value="Unassembled WGS sequence"/>
</dbReference>
<evidence type="ECO:0000313" key="2">
    <source>
        <dbReference type="EMBL" id="KAF7310376.1"/>
    </source>
</evidence>
<dbReference type="OrthoDB" id="2786563at2759"/>
<dbReference type="EMBL" id="JACAZE010000007">
    <property type="protein sequence ID" value="KAF7310376.1"/>
    <property type="molecule type" value="Genomic_DNA"/>
</dbReference>
<comment type="caution">
    <text evidence="2">The sequence shown here is derived from an EMBL/GenBank/DDBJ whole genome shotgun (WGS) entry which is preliminary data.</text>
</comment>
<evidence type="ECO:0000256" key="1">
    <source>
        <dbReference type="SAM" id="MobiDB-lite"/>
    </source>
</evidence>
<feature type="compositionally biased region" description="Basic and acidic residues" evidence="1">
    <location>
        <begin position="8"/>
        <end position="20"/>
    </location>
</feature>
<proteinExistence type="predicted"/>